<dbReference type="InterPro" id="IPR029214">
    <property type="entry name" value="CFAP144"/>
</dbReference>
<keyword evidence="5" id="KW-0966">Cell projection</keyword>
<keyword evidence="4" id="KW-0206">Cytoskeleton</keyword>
<evidence type="ECO:0000313" key="7">
    <source>
        <dbReference type="EMBL" id="KAL1022801.1"/>
    </source>
</evidence>
<evidence type="ECO:0000256" key="1">
    <source>
        <dbReference type="ARBA" id="ARBA00004138"/>
    </source>
</evidence>
<comment type="similarity">
    <text evidence="6">Belongs to the CFAP144 family.</text>
</comment>
<evidence type="ECO:0008006" key="9">
    <source>
        <dbReference type="Google" id="ProtNLM"/>
    </source>
</evidence>
<dbReference type="EMBL" id="JAGEUA010000001">
    <property type="protein sequence ID" value="KAL1022801.1"/>
    <property type="molecule type" value="Genomic_DNA"/>
</dbReference>
<sequence length="138" mass="16288">MATDKQPKEKELIDIVHQNAIHVDTIKKENRSQKLYTQFSINPQKKLHVFTDKPMTRPAYDNVEEDSAFIKSIHKARLEPAKKYSHPQTESQEIGWISRPLIVSDRSDRRLNWPRQNSEITKYMDAAWRLKEQTQNMG</sequence>
<dbReference type="GO" id="GO:0005929">
    <property type="term" value="C:cilium"/>
    <property type="evidence" value="ECO:0007669"/>
    <property type="project" value="UniProtKB-SubCell"/>
</dbReference>
<dbReference type="AlphaFoldDB" id="A0ABD0YA59"/>
<organism evidence="7 8">
    <name type="scientific">Umbra pygmaea</name>
    <name type="common">Eastern mudminnow</name>
    <dbReference type="NCBI Taxonomy" id="75934"/>
    <lineage>
        <taxon>Eukaryota</taxon>
        <taxon>Metazoa</taxon>
        <taxon>Chordata</taxon>
        <taxon>Craniata</taxon>
        <taxon>Vertebrata</taxon>
        <taxon>Euteleostomi</taxon>
        <taxon>Actinopterygii</taxon>
        <taxon>Neopterygii</taxon>
        <taxon>Teleostei</taxon>
        <taxon>Protacanthopterygii</taxon>
        <taxon>Esociformes</taxon>
        <taxon>Umbridae</taxon>
        <taxon>Umbra</taxon>
    </lineage>
</organism>
<evidence type="ECO:0000256" key="3">
    <source>
        <dbReference type="ARBA" id="ARBA00022490"/>
    </source>
</evidence>
<name>A0ABD0YA59_UMBPY</name>
<dbReference type="GO" id="GO:0005856">
    <property type="term" value="C:cytoskeleton"/>
    <property type="evidence" value="ECO:0007669"/>
    <property type="project" value="UniProtKB-SubCell"/>
</dbReference>
<dbReference type="PANTHER" id="PTHR33865">
    <property type="entry name" value="PROTEIN FAM183B"/>
    <property type="match status" value="1"/>
</dbReference>
<proteinExistence type="inferred from homology"/>
<comment type="caution">
    <text evidence="7">The sequence shown here is derived from an EMBL/GenBank/DDBJ whole genome shotgun (WGS) entry which is preliminary data.</text>
</comment>
<dbReference type="PANTHER" id="PTHR33865:SF3">
    <property type="entry name" value="PROTEIN FAM183B"/>
    <property type="match status" value="1"/>
</dbReference>
<dbReference type="Proteomes" id="UP001557470">
    <property type="component" value="Unassembled WGS sequence"/>
</dbReference>
<evidence type="ECO:0000256" key="2">
    <source>
        <dbReference type="ARBA" id="ARBA00004245"/>
    </source>
</evidence>
<evidence type="ECO:0000256" key="6">
    <source>
        <dbReference type="ARBA" id="ARBA00034777"/>
    </source>
</evidence>
<gene>
    <name evidence="7" type="ORF">UPYG_G00032510</name>
</gene>
<evidence type="ECO:0000256" key="4">
    <source>
        <dbReference type="ARBA" id="ARBA00023212"/>
    </source>
</evidence>
<keyword evidence="3" id="KW-0963">Cytoplasm</keyword>
<evidence type="ECO:0000313" key="8">
    <source>
        <dbReference type="Proteomes" id="UP001557470"/>
    </source>
</evidence>
<protein>
    <recommendedName>
        <fullName evidence="9">Protein FAM183A</fullName>
    </recommendedName>
</protein>
<accession>A0ABD0YA59</accession>
<dbReference type="Pfam" id="PF14886">
    <property type="entry name" value="FAM183"/>
    <property type="match status" value="1"/>
</dbReference>
<keyword evidence="8" id="KW-1185">Reference proteome</keyword>
<reference evidence="7 8" key="1">
    <citation type="submission" date="2024-06" db="EMBL/GenBank/DDBJ databases">
        <authorList>
            <person name="Pan Q."/>
            <person name="Wen M."/>
            <person name="Jouanno E."/>
            <person name="Zahm M."/>
            <person name="Klopp C."/>
            <person name="Cabau C."/>
            <person name="Louis A."/>
            <person name="Berthelot C."/>
            <person name="Parey E."/>
            <person name="Roest Crollius H."/>
            <person name="Montfort J."/>
            <person name="Robinson-Rechavi M."/>
            <person name="Bouchez O."/>
            <person name="Lampietro C."/>
            <person name="Lopez Roques C."/>
            <person name="Donnadieu C."/>
            <person name="Postlethwait J."/>
            <person name="Bobe J."/>
            <person name="Verreycken H."/>
            <person name="Guiguen Y."/>
        </authorList>
    </citation>
    <scope>NUCLEOTIDE SEQUENCE [LARGE SCALE GENOMIC DNA]</scope>
    <source>
        <strain evidence="7">Up_M1</strain>
        <tissue evidence="7">Testis</tissue>
    </source>
</reference>
<evidence type="ECO:0000256" key="5">
    <source>
        <dbReference type="ARBA" id="ARBA00023273"/>
    </source>
</evidence>
<comment type="subcellular location">
    <subcellularLocation>
        <location evidence="1">Cell projection</location>
        <location evidence="1">Cilium</location>
    </subcellularLocation>
    <subcellularLocation>
        <location evidence="2">Cytoplasm</location>
        <location evidence="2">Cytoskeleton</location>
    </subcellularLocation>
</comment>